<dbReference type="OrthoDB" id="17255at2759"/>
<dbReference type="EMBL" id="MCGT01000019">
    <property type="protein sequence ID" value="ORX51992.1"/>
    <property type="molecule type" value="Genomic_DNA"/>
</dbReference>
<proteinExistence type="predicted"/>
<dbReference type="InterPro" id="IPR005303">
    <property type="entry name" value="MOCOS_middle"/>
</dbReference>
<name>A0A1X2GEM5_9FUNG</name>
<dbReference type="STRING" id="101127.A0A1X2GEM5"/>
<dbReference type="SUPFAM" id="SSF141673">
    <property type="entry name" value="MOSC N-terminal domain-like"/>
    <property type="match status" value="1"/>
</dbReference>
<dbReference type="InterPro" id="IPR005302">
    <property type="entry name" value="MoCF_Sase_C"/>
</dbReference>
<dbReference type="GO" id="GO:0003824">
    <property type="term" value="F:catalytic activity"/>
    <property type="evidence" value="ECO:0007669"/>
    <property type="project" value="InterPro"/>
</dbReference>
<evidence type="ECO:0000259" key="1">
    <source>
        <dbReference type="PROSITE" id="PS51340"/>
    </source>
</evidence>
<accession>A0A1X2GEM5</accession>
<evidence type="ECO:0000313" key="3">
    <source>
        <dbReference type="Proteomes" id="UP000242146"/>
    </source>
</evidence>
<evidence type="ECO:0000313" key="2">
    <source>
        <dbReference type="EMBL" id="ORX51992.1"/>
    </source>
</evidence>
<reference evidence="2 3" key="1">
    <citation type="submission" date="2016-07" db="EMBL/GenBank/DDBJ databases">
        <title>Pervasive Adenine N6-methylation of Active Genes in Fungi.</title>
        <authorList>
            <consortium name="DOE Joint Genome Institute"/>
            <person name="Mondo S.J."/>
            <person name="Dannebaum R.O."/>
            <person name="Kuo R.C."/>
            <person name="Labutti K."/>
            <person name="Haridas S."/>
            <person name="Kuo A."/>
            <person name="Salamov A."/>
            <person name="Ahrendt S.R."/>
            <person name="Lipzen A."/>
            <person name="Sullivan W."/>
            <person name="Andreopoulos W.B."/>
            <person name="Clum A."/>
            <person name="Lindquist E."/>
            <person name="Daum C."/>
            <person name="Ramamoorthy G.K."/>
            <person name="Gryganskyi A."/>
            <person name="Culley D."/>
            <person name="Magnuson J.K."/>
            <person name="James T.Y."/>
            <person name="O'Malley M.A."/>
            <person name="Stajich J.E."/>
            <person name="Spatafora J.W."/>
            <person name="Visel A."/>
            <person name="Grigoriev I.V."/>
        </authorList>
    </citation>
    <scope>NUCLEOTIDE SEQUENCE [LARGE SCALE GENOMIC DNA]</scope>
    <source>
        <strain evidence="2 3">NRRL 3301</strain>
    </source>
</reference>
<comment type="caution">
    <text evidence="2">The sequence shown here is derived from an EMBL/GenBank/DDBJ whole genome shotgun (WGS) entry which is preliminary data.</text>
</comment>
<gene>
    <name evidence="2" type="ORF">DM01DRAFT_1336982</name>
</gene>
<sequence length="263" mass="29320">MALLRPLVDHQANTLTLTSHDDDQAPLALPLFPDTSVLQQKTVTVWKDSLEAFDMGDAAAEWVTTFIRNHASHDAVNTTEDEADLQVPLLRLVTLEDPDLGRYSRQAHPKLPGIHASFADKTPVTIGCYASLDTLNDELVSKDISKGATIPLNRFRNNLDIQGTLSYEEDQWLVVKIGEVTFYITEPVSRCPMPGIDQDTGVKDTWGGPTPHLLKTRHFAERTDRGYFCIHALPLNKGTIHVGDSVQVLERIPEDQQRFALSK</sequence>
<organism evidence="2 3">
    <name type="scientific">Hesseltinella vesiculosa</name>
    <dbReference type="NCBI Taxonomy" id="101127"/>
    <lineage>
        <taxon>Eukaryota</taxon>
        <taxon>Fungi</taxon>
        <taxon>Fungi incertae sedis</taxon>
        <taxon>Mucoromycota</taxon>
        <taxon>Mucoromycotina</taxon>
        <taxon>Mucoromycetes</taxon>
        <taxon>Mucorales</taxon>
        <taxon>Cunninghamellaceae</taxon>
        <taxon>Hesseltinella</taxon>
    </lineage>
</organism>
<dbReference type="GO" id="GO:0030151">
    <property type="term" value="F:molybdenum ion binding"/>
    <property type="evidence" value="ECO:0007669"/>
    <property type="project" value="InterPro"/>
</dbReference>
<dbReference type="Proteomes" id="UP000242146">
    <property type="component" value="Unassembled WGS sequence"/>
</dbReference>
<keyword evidence="3" id="KW-1185">Reference proteome</keyword>
<feature type="domain" description="MOSC" evidence="1">
    <location>
        <begin position="101"/>
        <end position="249"/>
    </location>
</feature>
<protein>
    <recommendedName>
        <fullName evidence="1">MOSC domain-containing protein</fullName>
    </recommendedName>
</protein>
<dbReference type="GO" id="GO:0030170">
    <property type="term" value="F:pyridoxal phosphate binding"/>
    <property type="evidence" value="ECO:0007669"/>
    <property type="project" value="InterPro"/>
</dbReference>
<dbReference type="AlphaFoldDB" id="A0A1X2GEM5"/>
<dbReference type="Pfam" id="PF03473">
    <property type="entry name" value="MOSC"/>
    <property type="match status" value="1"/>
</dbReference>
<dbReference type="Pfam" id="PF03476">
    <property type="entry name" value="MOSC_N"/>
    <property type="match status" value="1"/>
</dbReference>
<dbReference type="SUPFAM" id="SSF50800">
    <property type="entry name" value="PK beta-barrel domain-like"/>
    <property type="match status" value="1"/>
</dbReference>
<dbReference type="PROSITE" id="PS51340">
    <property type="entry name" value="MOSC"/>
    <property type="match status" value="1"/>
</dbReference>
<dbReference type="InterPro" id="IPR011037">
    <property type="entry name" value="Pyrv_Knase-like_insert_dom_sf"/>
</dbReference>